<evidence type="ECO:0000256" key="2">
    <source>
        <dbReference type="ARBA" id="ARBA00013064"/>
    </source>
</evidence>
<keyword evidence="3" id="KW-0378">Hydrolase</keyword>
<dbReference type="PROSITE" id="PS50055">
    <property type="entry name" value="TYR_PHOSPHATASE_PTP"/>
    <property type="match status" value="1"/>
</dbReference>
<feature type="domain" description="Tyrosine-protein phosphatase" evidence="5">
    <location>
        <begin position="112"/>
        <end position="203"/>
    </location>
</feature>
<comment type="caution">
    <text evidence="7">The sequence shown here is derived from an EMBL/GenBank/DDBJ whole genome shotgun (WGS) entry which is preliminary data.</text>
</comment>
<evidence type="ECO:0000259" key="5">
    <source>
        <dbReference type="PROSITE" id="PS50055"/>
    </source>
</evidence>
<dbReference type="InterPro" id="IPR013783">
    <property type="entry name" value="Ig-like_fold"/>
</dbReference>
<proteinExistence type="inferred from homology"/>
<comment type="similarity">
    <text evidence="1">Belongs to the protein-tyrosine phosphatase family.</text>
</comment>
<dbReference type="InterPro" id="IPR050348">
    <property type="entry name" value="Protein-Tyr_Phosphatase"/>
</dbReference>
<accession>A0ABN8SU71</accession>
<sequence>GVYRCNNSTSVENYTVIVECGAEGTIPANVTRVTLGGTLNNACEVDATYREANVTWFFKGMVEVNSSNLTISNVNCSSEGIYICSPVNNICNGTTSVTEAKHGAVLVDDFARHVKILHMDGDYRFSQEFEPELLIHGAGQKDRSFGDKIELSFEKANAYIATQGPVANTISDFWRMVWEQNCTVIVMITKIIERGRVCCIHHF</sequence>
<keyword evidence="8" id="KW-1185">Reference proteome</keyword>
<evidence type="ECO:0000256" key="1">
    <source>
        <dbReference type="ARBA" id="ARBA00009580"/>
    </source>
</evidence>
<name>A0ABN8SU71_9CNID</name>
<feature type="domain" description="Ig-like" evidence="6">
    <location>
        <begin position="36"/>
        <end position="98"/>
    </location>
</feature>
<dbReference type="Gene3D" id="3.90.190.10">
    <property type="entry name" value="Protein tyrosine phosphatase superfamily"/>
    <property type="match status" value="1"/>
</dbReference>
<dbReference type="Proteomes" id="UP001159427">
    <property type="component" value="Unassembled WGS sequence"/>
</dbReference>
<evidence type="ECO:0000256" key="3">
    <source>
        <dbReference type="ARBA" id="ARBA00022801"/>
    </source>
</evidence>
<dbReference type="CDD" id="cd00096">
    <property type="entry name" value="Ig"/>
    <property type="match status" value="1"/>
</dbReference>
<dbReference type="PANTHER" id="PTHR19134:SF562">
    <property type="entry name" value="PROTEIN-TYROSINE-PHOSPHATASE"/>
    <property type="match status" value="1"/>
</dbReference>
<dbReference type="Gene3D" id="2.60.40.10">
    <property type="entry name" value="Immunoglobulins"/>
    <property type="match status" value="1"/>
</dbReference>
<dbReference type="EMBL" id="CALNXI010004085">
    <property type="protein sequence ID" value="CAH3195041.1"/>
    <property type="molecule type" value="Genomic_DNA"/>
</dbReference>
<dbReference type="Pfam" id="PF00102">
    <property type="entry name" value="Y_phosphatase"/>
    <property type="match status" value="1"/>
</dbReference>
<dbReference type="InterPro" id="IPR007110">
    <property type="entry name" value="Ig-like_dom"/>
</dbReference>
<protein>
    <recommendedName>
        <fullName evidence="2">protein-tyrosine-phosphatase</fullName>
        <ecNumber evidence="2">3.1.3.48</ecNumber>
    </recommendedName>
</protein>
<evidence type="ECO:0000256" key="4">
    <source>
        <dbReference type="ARBA" id="ARBA00022912"/>
    </source>
</evidence>
<evidence type="ECO:0000313" key="8">
    <source>
        <dbReference type="Proteomes" id="UP001159427"/>
    </source>
</evidence>
<gene>
    <name evidence="7" type="ORF">PEVE_00029277</name>
</gene>
<dbReference type="InterPro" id="IPR000242">
    <property type="entry name" value="PTP_cat"/>
</dbReference>
<reference evidence="7 8" key="1">
    <citation type="submission" date="2022-05" db="EMBL/GenBank/DDBJ databases">
        <authorList>
            <consortium name="Genoscope - CEA"/>
            <person name="William W."/>
        </authorList>
    </citation>
    <scope>NUCLEOTIDE SEQUENCE [LARGE SCALE GENOMIC DNA]</scope>
</reference>
<dbReference type="PANTHER" id="PTHR19134">
    <property type="entry name" value="RECEPTOR-TYPE TYROSINE-PROTEIN PHOSPHATASE"/>
    <property type="match status" value="1"/>
</dbReference>
<feature type="non-terminal residue" evidence="7">
    <location>
        <position position="1"/>
    </location>
</feature>
<dbReference type="InterPro" id="IPR029021">
    <property type="entry name" value="Prot-tyrosine_phosphatase-like"/>
</dbReference>
<dbReference type="EC" id="3.1.3.48" evidence="2"/>
<evidence type="ECO:0000259" key="6">
    <source>
        <dbReference type="PROSITE" id="PS50835"/>
    </source>
</evidence>
<dbReference type="InterPro" id="IPR036179">
    <property type="entry name" value="Ig-like_dom_sf"/>
</dbReference>
<dbReference type="PROSITE" id="PS50835">
    <property type="entry name" value="IG_LIKE"/>
    <property type="match status" value="1"/>
</dbReference>
<dbReference type="SUPFAM" id="SSF48726">
    <property type="entry name" value="Immunoglobulin"/>
    <property type="match status" value="1"/>
</dbReference>
<evidence type="ECO:0000313" key="7">
    <source>
        <dbReference type="EMBL" id="CAH3195041.1"/>
    </source>
</evidence>
<organism evidence="7 8">
    <name type="scientific">Porites evermanni</name>
    <dbReference type="NCBI Taxonomy" id="104178"/>
    <lineage>
        <taxon>Eukaryota</taxon>
        <taxon>Metazoa</taxon>
        <taxon>Cnidaria</taxon>
        <taxon>Anthozoa</taxon>
        <taxon>Hexacorallia</taxon>
        <taxon>Scleractinia</taxon>
        <taxon>Fungiina</taxon>
        <taxon>Poritidae</taxon>
        <taxon>Porites</taxon>
    </lineage>
</organism>
<dbReference type="SUPFAM" id="SSF52799">
    <property type="entry name" value="(Phosphotyrosine protein) phosphatases II"/>
    <property type="match status" value="1"/>
</dbReference>
<keyword evidence="4" id="KW-0904">Protein phosphatase</keyword>